<keyword evidence="2 4" id="KW-0238">DNA-binding</keyword>
<evidence type="ECO:0000256" key="1">
    <source>
        <dbReference type="ARBA" id="ARBA00023015"/>
    </source>
</evidence>
<dbReference type="GO" id="GO:0003677">
    <property type="term" value="F:DNA binding"/>
    <property type="evidence" value="ECO:0007669"/>
    <property type="project" value="UniProtKB-UniRule"/>
</dbReference>
<feature type="DNA-binding region" description="H-T-H motif" evidence="4">
    <location>
        <begin position="32"/>
        <end position="51"/>
    </location>
</feature>
<dbReference type="Proteomes" id="UP000287519">
    <property type="component" value="Unassembled WGS sequence"/>
</dbReference>
<dbReference type="NCBIfam" id="NF041196">
    <property type="entry name" value="ScbR_bind_reg"/>
    <property type="match status" value="1"/>
</dbReference>
<dbReference type="AlphaFoldDB" id="A0A402BXV5"/>
<sequence length="214" mass="22970">MMAKQARAAATRHQVLEGAALSFEKLGYGGASLSGILSYADVTKGALYFHFESKEALAWAVIKEQHAMAMLAAQRVLATAQSPTEAILLCAKEMARQLLTEPIVRAGVRLTLELGTSRGPATDPYIDWTDTLVALAGKAREAGELRATVDPAALARFLVSSFTGMQLVSEALTGRADLYERLADMWDLLLPSIASPDILPRLLELAALRDDVAS</sequence>
<dbReference type="InterPro" id="IPR036271">
    <property type="entry name" value="Tet_transcr_reg_TetR-rel_C_sf"/>
</dbReference>
<dbReference type="Pfam" id="PF00440">
    <property type="entry name" value="TetR_N"/>
    <property type="match status" value="1"/>
</dbReference>
<comment type="caution">
    <text evidence="6">The sequence shown here is derived from an EMBL/GenBank/DDBJ whole genome shotgun (WGS) entry which is preliminary data.</text>
</comment>
<dbReference type="PANTHER" id="PTHR47506">
    <property type="entry name" value="TRANSCRIPTIONAL REGULATORY PROTEIN"/>
    <property type="match status" value="1"/>
</dbReference>
<dbReference type="PRINTS" id="PR00455">
    <property type="entry name" value="HTHTETR"/>
</dbReference>
<dbReference type="EMBL" id="BHYM01000002">
    <property type="protein sequence ID" value="GCE36205.1"/>
    <property type="molecule type" value="Genomic_DNA"/>
</dbReference>
<proteinExistence type="predicted"/>
<dbReference type="PROSITE" id="PS50977">
    <property type="entry name" value="HTH_TETR_2"/>
    <property type="match status" value="1"/>
</dbReference>
<dbReference type="Gene3D" id="1.10.357.10">
    <property type="entry name" value="Tetracycline Repressor, domain 2"/>
    <property type="match status" value="1"/>
</dbReference>
<keyword evidence="7" id="KW-1185">Reference proteome</keyword>
<dbReference type="InterPro" id="IPR023772">
    <property type="entry name" value="DNA-bd_HTH_TetR-type_CS"/>
</dbReference>
<feature type="domain" description="HTH tetR-type" evidence="5">
    <location>
        <begin position="9"/>
        <end position="69"/>
    </location>
</feature>
<name>A0A402BXV5_RHOWR</name>
<evidence type="ECO:0000256" key="2">
    <source>
        <dbReference type="ARBA" id="ARBA00023125"/>
    </source>
</evidence>
<gene>
    <name evidence="6" type="ORF">Rhow_001571</name>
</gene>
<evidence type="ECO:0000313" key="6">
    <source>
        <dbReference type="EMBL" id="GCE36205.1"/>
    </source>
</evidence>
<keyword evidence="3" id="KW-0804">Transcription</keyword>
<protein>
    <submittedName>
        <fullName evidence="6">Possible transcriptional regulator, TetR family</fullName>
    </submittedName>
</protein>
<accession>A0A402BXV5</accession>
<evidence type="ECO:0000256" key="4">
    <source>
        <dbReference type="PROSITE-ProRule" id="PRU00335"/>
    </source>
</evidence>
<dbReference type="InterPro" id="IPR054126">
    <property type="entry name" value="CprB_TetR_C"/>
</dbReference>
<organism evidence="6 7">
    <name type="scientific">Rhodococcus wratislaviensis</name>
    <name type="common">Tsukamurella wratislaviensis</name>
    <dbReference type="NCBI Taxonomy" id="44752"/>
    <lineage>
        <taxon>Bacteria</taxon>
        <taxon>Bacillati</taxon>
        <taxon>Actinomycetota</taxon>
        <taxon>Actinomycetes</taxon>
        <taxon>Mycobacteriales</taxon>
        <taxon>Nocardiaceae</taxon>
        <taxon>Rhodococcus</taxon>
    </lineage>
</organism>
<dbReference type="InterPro" id="IPR047923">
    <property type="entry name" value="ArpA-like"/>
</dbReference>
<dbReference type="PROSITE" id="PS01081">
    <property type="entry name" value="HTH_TETR_1"/>
    <property type="match status" value="1"/>
</dbReference>
<dbReference type="SUPFAM" id="SSF46689">
    <property type="entry name" value="Homeodomain-like"/>
    <property type="match status" value="1"/>
</dbReference>
<reference evidence="6 7" key="1">
    <citation type="submission" date="2018-11" db="EMBL/GenBank/DDBJ databases">
        <title>Microbial catabolism of amino acid.</title>
        <authorList>
            <person name="Hibi M."/>
            <person name="Ogawa J."/>
        </authorList>
    </citation>
    <scope>NUCLEOTIDE SEQUENCE [LARGE SCALE GENOMIC DNA]</scope>
    <source>
        <strain evidence="6 7">C31-06</strain>
    </source>
</reference>
<dbReference type="Pfam" id="PF21935">
    <property type="entry name" value="TetR_C_45"/>
    <property type="match status" value="1"/>
</dbReference>
<evidence type="ECO:0000313" key="7">
    <source>
        <dbReference type="Proteomes" id="UP000287519"/>
    </source>
</evidence>
<dbReference type="InterPro" id="IPR001647">
    <property type="entry name" value="HTH_TetR"/>
</dbReference>
<evidence type="ECO:0000256" key="3">
    <source>
        <dbReference type="ARBA" id="ARBA00023163"/>
    </source>
</evidence>
<dbReference type="SUPFAM" id="SSF48498">
    <property type="entry name" value="Tetracyclin repressor-like, C-terminal domain"/>
    <property type="match status" value="1"/>
</dbReference>
<dbReference type="PANTHER" id="PTHR47506:SF1">
    <property type="entry name" value="HTH-TYPE TRANSCRIPTIONAL REGULATOR YJDC"/>
    <property type="match status" value="1"/>
</dbReference>
<keyword evidence="1" id="KW-0805">Transcription regulation</keyword>
<dbReference type="InterPro" id="IPR009057">
    <property type="entry name" value="Homeodomain-like_sf"/>
</dbReference>
<evidence type="ECO:0000259" key="5">
    <source>
        <dbReference type="PROSITE" id="PS50977"/>
    </source>
</evidence>